<feature type="compositionally biased region" description="Basic and acidic residues" evidence="1">
    <location>
        <begin position="183"/>
        <end position="200"/>
    </location>
</feature>
<evidence type="ECO:0000313" key="3">
    <source>
        <dbReference type="EMBL" id="BEI93242.1"/>
    </source>
</evidence>
<dbReference type="GO" id="GO:0000981">
    <property type="term" value="F:DNA-binding transcription factor activity, RNA polymerase II-specific"/>
    <property type="evidence" value="ECO:0007669"/>
    <property type="project" value="InterPro"/>
</dbReference>
<feature type="compositionally biased region" description="Polar residues" evidence="1">
    <location>
        <begin position="236"/>
        <end position="245"/>
    </location>
</feature>
<feature type="compositionally biased region" description="Acidic residues" evidence="1">
    <location>
        <begin position="1034"/>
        <end position="1053"/>
    </location>
</feature>
<dbReference type="PROSITE" id="PS50048">
    <property type="entry name" value="ZN2_CY6_FUNGAL_2"/>
    <property type="match status" value="1"/>
</dbReference>
<dbReference type="RefSeq" id="XP_060458507.1">
    <property type="nucleotide sequence ID" value="XM_060602076.1"/>
</dbReference>
<name>A0AA48QXE9_9TREE</name>
<dbReference type="AlphaFoldDB" id="A0AA48QXE9"/>
<feature type="compositionally biased region" description="Basic residues" evidence="1">
    <location>
        <begin position="999"/>
        <end position="1019"/>
    </location>
</feature>
<feature type="region of interest" description="Disordered" evidence="1">
    <location>
        <begin position="974"/>
        <end position="1053"/>
    </location>
</feature>
<feature type="compositionally biased region" description="Basic and acidic residues" evidence="1">
    <location>
        <begin position="924"/>
        <end position="937"/>
    </location>
</feature>
<dbReference type="Proteomes" id="UP001233271">
    <property type="component" value="Chromosome 5"/>
</dbReference>
<dbReference type="Pfam" id="PF00172">
    <property type="entry name" value="Zn_clus"/>
    <property type="match status" value="1"/>
</dbReference>
<feature type="domain" description="Zn(2)-C6 fungal-type" evidence="2">
    <location>
        <begin position="133"/>
        <end position="163"/>
    </location>
</feature>
<feature type="region of interest" description="Disordered" evidence="1">
    <location>
        <begin position="170"/>
        <end position="255"/>
    </location>
</feature>
<feature type="compositionally biased region" description="Polar residues" evidence="1">
    <location>
        <begin position="381"/>
        <end position="402"/>
    </location>
</feature>
<feature type="compositionally biased region" description="Low complexity" evidence="1">
    <location>
        <begin position="35"/>
        <end position="50"/>
    </location>
</feature>
<gene>
    <name evidence="3" type="ORF">CcaverHIS019_0508700</name>
</gene>
<evidence type="ECO:0000313" key="4">
    <source>
        <dbReference type="Proteomes" id="UP001233271"/>
    </source>
</evidence>
<dbReference type="GO" id="GO:0008270">
    <property type="term" value="F:zinc ion binding"/>
    <property type="evidence" value="ECO:0007669"/>
    <property type="project" value="InterPro"/>
</dbReference>
<evidence type="ECO:0000256" key="1">
    <source>
        <dbReference type="SAM" id="MobiDB-lite"/>
    </source>
</evidence>
<dbReference type="InterPro" id="IPR036864">
    <property type="entry name" value="Zn2-C6_fun-type_DNA-bd_sf"/>
</dbReference>
<dbReference type="SUPFAM" id="SSF57701">
    <property type="entry name" value="Zn2/Cys6 DNA-binding domain"/>
    <property type="match status" value="1"/>
</dbReference>
<protein>
    <recommendedName>
        <fullName evidence="2">Zn(2)-C6 fungal-type domain-containing protein</fullName>
    </recommendedName>
</protein>
<dbReference type="GeneID" id="85497112"/>
<organism evidence="3 4">
    <name type="scientific">Cutaneotrichosporon cavernicola</name>
    <dbReference type="NCBI Taxonomy" id="279322"/>
    <lineage>
        <taxon>Eukaryota</taxon>
        <taxon>Fungi</taxon>
        <taxon>Dikarya</taxon>
        <taxon>Basidiomycota</taxon>
        <taxon>Agaricomycotina</taxon>
        <taxon>Tremellomycetes</taxon>
        <taxon>Trichosporonales</taxon>
        <taxon>Trichosporonaceae</taxon>
        <taxon>Cutaneotrichosporon</taxon>
    </lineage>
</organism>
<keyword evidence="4" id="KW-1185">Reference proteome</keyword>
<accession>A0AA48QXE9</accession>
<feature type="region of interest" description="Disordered" evidence="1">
    <location>
        <begin position="924"/>
        <end position="944"/>
    </location>
</feature>
<feature type="region of interest" description="Disordered" evidence="1">
    <location>
        <begin position="1"/>
        <end position="57"/>
    </location>
</feature>
<proteinExistence type="predicted"/>
<evidence type="ECO:0000259" key="2">
    <source>
        <dbReference type="PROSITE" id="PS50048"/>
    </source>
</evidence>
<sequence>MEYNSTHEPGGSVASHISLEGPVPSSASPVHQAASQSNVQQPSPSSSNPSEGSKPTEIVRYNTANGRKYVYPATTIPNPSIADQPLTTVDPALGELERPHFIPIDLDSRVDRASVWMKTVPGTGEVVFFIPGSCSECLRLQQHCDRASPVCGRCQKRGASCTLQGFKHLRPSAPVRGPSGSMDKGKGRANGEEIGDEGRGKRVKKKRRLSADDEMDPNTLNFEGTAIRKARPRPSKTPQQPSSSAGYVRPEDIKPTPEDEAYAALAERDVPQLPLDMIRGKPPFWAERRSTLQAAITNFNSNLIRTDGAWVDYGHSGIARGVVLDGMPHESIQPHFFGERERAGTILTNVGKPRRRYWSVQSQSHAPGATSPLPKEVPTPSGVNENTSNGGETVNGNANSGAATPVRPEEERAVESLLMAHRANMAVAVAVTPAYAHTPFKVQKSYLGLGWFWVVDAWTELAAVQKDVPDSDKEVVWRFRFEWASTLQSEPWWSRKDDEPRMSHDCTDLTVKSPQTVDKLRLTLATKTLRGAPADSNGTKCGACERFSSNVYEKPVCLNEECVRMVRDTQERLPSRNINMSGTFDPPMQLKSLFKRDPPYVTQRVEAQADMWHAWVCARCRLANERRDWSGLLCEWCAHVDYPRRKAYTVEALHGPRPTATGARAEEGFASWAADGGRTSALFPDEVKAVRWQLPWAEVVHVLGHQGVALVPNAVLKGLQIQGRDEVPFRRHAYPATSSQPSELVISHFYTYLAGPDGVPLIAHLPTATAVPWTEAPKVTLDAMDLINERAGRIYPGDPEFNSLLLATVRHGSSPTIPLSQNATVALLVLGADCTLHVRRARRRAGELTAQHGDVVLFKTGPEAVEVEVRADGFAFVGLARRAYEALPTEIPSGPLTSWYMGPWPLDRTAPLRPHVAFVEEKIAEKEDEDKPKAEDVDKTDEEWDRDAMDAADIFAPALFRGIEVARARPTPTILKAPEHAPLPRPKAEKKVVATASRGRGRGRGGRGGRARGRGRGRGRGGSLRASTSATPMDMDEDEEGEEELDEFDDESD</sequence>
<dbReference type="CDD" id="cd00067">
    <property type="entry name" value="GAL4"/>
    <property type="match status" value="1"/>
</dbReference>
<dbReference type="InterPro" id="IPR001138">
    <property type="entry name" value="Zn2Cys6_DnaBD"/>
</dbReference>
<feature type="region of interest" description="Disordered" evidence="1">
    <location>
        <begin position="360"/>
        <end position="407"/>
    </location>
</feature>
<reference evidence="3" key="1">
    <citation type="journal article" date="2023" name="BMC Genomics">
        <title>Chromosome-level genome assemblies of Cutaneotrichosporon spp. (Trichosporonales, Basidiomycota) reveal imbalanced evolution between nucleotide sequences and chromosome synteny.</title>
        <authorList>
            <person name="Kobayashi Y."/>
            <person name="Kayamori A."/>
            <person name="Aoki K."/>
            <person name="Shiwa Y."/>
            <person name="Matsutani M."/>
            <person name="Fujita N."/>
            <person name="Sugita T."/>
            <person name="Iwasaki W."/>
            <person name="Tanaka N."/>
            <person name="Takashima M."/>
        </authorList>
    </citation>
    <scope>NUCLEOTIDE SEQUENCE</scope>
    <source>
        <strain evidence="3">HIS019</strain>
    </source>
</reference>
<dbReference type="KEGG" id="ccac:CcaHIS019_0508700"/>
<dbReference type="EMBL" id="AP028216">
    <property type="protein sequence ID" value="BEI93242.1"/>
    <property type="molecule type" value="Genomic_DNA"/>
</dbReference>